<proteinExistence type="predicted"/>
<dbReference type="InterPro" id="IPR011110">
    <property type="entry name" value="Reg_prop"/>
</dbReference>
<sequence length="961" mass="109692">MKNIRLNKKQLLFYLLFSIVYFASAQNKQMIRPNQKFDRLSIKEGLSQSTVYAILQDDKGFLWIATQDGLNRYDGYDFLVFNHVADEVHSIAHNDLRALSRDSEGNLWIGTWGSGLDFYNPRLNRFDHLKNSMLSPNSLSDNKVSCLFPADSGKMWVGTWGGGLNLLDIRTKTFQRFLSLPAEWINTGNNEIATLGYDGSGYLWVGTSGGLVLIDSTSKKIVSATNRYKIPVSLTKTGISSLLFDKANTVWVGTVGDGLFRIFLTNGHVAHYVNDRQNQESISDNHITAIYQDTNGNIWIGTENGLNLFSDKNRFIRFKYDVNNSNSLSHNRVLTITEDLSGLLFIGTDGGGISIYNPRSTAFNHYTYQKGNPLSLSNPYVWTIYEDDEGILWLGTDWGLNRLDRKNQKMTYWFHDPKNPNSISYNEVMSVWKDKYGYFWIGTWGGGLDRFDPKTGHFRHFKHIPADSGSLSDNYIRFVYEDPYPGRDVLWIGTRRGGLNRLDLRTNKIVRYQHDPVNLSSISHNSILSILSDTDGSLWVGTWGGGLDKLTFDDNGLGDQVINIAHYIHNPEDTTSISSNSVSILYKDSKGRFWVGTHGAGLNLYDAESNRFKHYSMKDGLPNNVLYGILEDDRGFLWFSTNNGLCRFNPEIKGSGAFKSYDESDGLQSNEFNNQAFFKSKSGELFFGGINGFNSFFPQQVKDNPFIPPVVITDFYVFNQKITIGEKSLLKESVTYAEEIEIPYDQSVISFDFAAMNFFRADKNQYAYRMEGLHDRWIYTSADRRVATFTSLDPGEYIFRVKASNNDGIWNEKGTQLKITILPPFWKTSWFRLLVIIATVLLIYGVYKYRVRNLEAQKRKLEYSVQQRTWELVKQKEQLEEALEKVNTLGGLLPICSSCKKIRDDKGYWQQIEFYIRDHSDADFSHSLCPECAAKLYPQIKTNNADANVIGKHSASKNRKH</sequence>
<dbReference type="Gene3D" id="2.60.40.10">
    <property type="entry name" value="Immunoglobulins"/>
    <property type="match status" value="1"/>
</dbReference>
<dbReference type="GO" id="GO:0000155">
    <property type="term" value="F:phosphorelay sensor kinase activity"/>
    <property type="evidence" value="ECO:0007669"/>
    <property type="project" value="TreeGrafter"/>
</dbReference>
<feature type="domain" description="Two component regulator three Y" evidence="3">
    <location>
        <begin position="760"/>
        <end position="822"/>
    </location>
</feature>
<dbReference type="SUPFAM" id="SSF101898">
    <property type="entry name" value="NHL repeat"/>
    <property type="match status" value="1"/>
</dbReference>
<dbReference type="Pfam" id="PF07495">
    <property type="entry name" value="Y_Y_Y"/>
    <property type="match status" value="1"/>
</dbReference>
<organism evidence="4">
    <name type="scientific">Caldithrix abyssi</name>
    <dbReference type="NCBI Taxonomy" id="187145"/>
    <lineage>
        <taxon>Bacteria</taxon>
        <taxon>Pseudomonadati</taxon>
        <taxon>Calditrichota</taxon>
        <taxon>Calditrichia</taxon>
        <taxon>Calditrichales</taxon>
        <taxon>Calditrichaceae</taxon>
        <taxon>Caldithrix</taxon>
    </lineage>
</organism>
<gene>
    <name evidence="4" type="ORF">ENK44_04680</name>
</gene>
<dbReference type="Gene3D" id="2.130.10.10">
    <property type="entry name" value="YVTN repeat-like/Quinoprotein amine dehydrogenase"/>
    <property type="match status" value="3"/>
</dbReference>
<protein>
    <submittedName>
        <fullName evidence="4">Histidine kinase</fullName>
    </submittedName>
</protein>
<dbReference type="FunFam" id="2.60.40.10:FF:000791">
    <property type="entry name" value="Two-component system sensor histidine kinase/response regulator"/>
    <property type="match status" value="1"/>
</dbReference>
<dbReference type="EMBL" id="DRQG01000037">
    <property type="protein sequence ID" value="HGY54972.1"/>
    <property type="molecule type" value="Genomic_DNA"/>
</dbReference>
<dbReference type="InterPro" id="IPR015943">
    <property type="entry name" value="WD40/YVTN_repeat-like_dom_sf"/>
</dbReference>
<dbReference type="InterPro" id="IPR011123">
    <property type="entry name" value="Y_Y_Y"/>
</dbReference>
<evidence type="ECO:0000256" key="2">
    <source>
        <dbReference type="SAM" id="Phobius"/>
    </source>
</evidence>
<feature type="transmembrane region" description="Helical" evidence="2">
    <location>
        <begin position="830"/>
        <end position="849"/>
    </location>
</feature>
<dbReference type="SUPFAM" id="SSF63829">
    <property type="entry name" value="Calcium-dependent phosphotriesterase"/>
    <property type="match status" value="2"/>
</dbReference>
<keyword evidence="2" id="KW-0812">Transmembrane</keyword>
<keyword evidence="1" id="KW-0597">Phosphoprotein</keyword>
<reference evidence="4" key="1">
    <citation type="journal article" date="2020" name="mSystems">
        <title>Genome- and Community-Level Interaction Insights into Carbon Utilization and Element Cycling Functions of Hydrothermarchaeota in Hydrothermal Sediment.</title>
        <authorList>
            <person name="Zhou Z."/>
            <person name="Liu Y."/>
            <person name="Xu W."/>
            <person name="Pan J."/>
            <person name="Luo Z.H."/>
            <person name="Li M."/>
        </authorList>
    </citation>
    <scope>NUCLEOTIDE SEQUENCE [LARGE SCALE GENOMIC DNA]</scope>
    <source>
        <strain evidence="4">HyVt-577</strain>
    </source>
</reference>
<name>A0A7V4U0C6_CALAY</name>
<keyword evidence="4" id="KW-0808">Transferase</keyword>
<dbReference type="InterPro" id="IPR013783">
    <property type="entry name" value="Ig-like_fold"/>
</dbReference>
<evidence type="ECO:0000259" key="3">
    <source>
        <dbReference type="Pfam" id="PF07495"/>
    </source>
</evidence>
<dbReference type="Proteomes" id="UP000885779">
    <property type="component" value="Unassembled WGS sequence"/>
</dbReference>
<dbReference type="Pfam" id="PF07494">
    <property type="entry name" value="Reg_prop"/>
    <property type="match status" value="8"/>
</dbReference>
<dbReference type="AlphaFoldDB" id="A0A7V4U0C6"/>
<evidence type="ECO:0000313" key="4">
    <source>
        <dbReference type="EMBL" id="HGY54972.1"/>
    </source>
</evidence>
<keyword evidence="2" id="KW-0472">Membrane</keyword>
<evidence type="ECO:0000256" key="1">
    <source>
        <dbReference type="ARBA" id="ARBA00022553"/>
    </source>
</evidence>
<comment type="caution">
    <text evidence="4">The sequence shown here is derived from an EMBL/GenBank/DDBJ whole genome shotgun (WGS) entry which is preliminary data.</text>
</comment>
<dbReference type="PANTHER" id="PTHR43547:SF2">
    <property type="entry name" value="HYBRID SIGNAL TRANSDUCTION HISTIDINE KINASE C"/>
    <property type="match status" value="1"/>
</dbReference>
<keyword evidence="2" id="KW-1133">Transmembrane helix</keyword>
<keyword evidence="4" id="KW-0418">Kinase</keyword>
<dbReference type="PANTHER" id="PTHR43547">
    <property type="entry name" value="TWO-COMPONENT HISTIDINE KINASE"/>
    <property type="match status" value="1"/>
</dbReference>
<accession>A0A7V4U0C6</accession>